<name>D9SQH8_CLOC7</name>
<dbReference type="OrthoDB" id="1911165at2"/>
<dbReference type="STRING" id="573061.Clocel_0469"/>
<feature type="transmembrane region" description="Helical" evidence="1">
    <location>
        <begin position="32"/>
        <end position="56"/>
    </location>
</feature>
<feature type="transmembrane region" description="Helical" evidence="1">
    <location>
        <begin position="7"/>
        <end position="26"/>
    </location>
</feature>
<dbReference type="RefSeq" id="WP_013291594.1">
    <property type="nucleotide sequence ID" value="NC_014393.1"/>
</dbReference>
<evidence type="ECO:0000313" key="3">
    <source>
        <dbReference type="Proteomes" id="UP000002730"/>
    </source>
</evidence>
<keyword evidence="1" id="KW-0472">Membrane</keyword>
<keyword evidence="3" id="KW-1185">Reference proteome</keyword>
<protein>
    <submittedName>
        <fullName evidence="2">Uncharacterized protein</fullName>
    </submittedName>
</protein>
<gene>
    <name evidence="2" type="ordered locus">Clocel_0469</name>
</gene>
<dbReference type="Proteomes" id="UP000002730">
    <property type="component" value="Chromosome"/>
</dbReference>
<proteinExistence type="predicted"/>
<evidence type="ECO:0000313" key="2">
    <source>
        <dbReference type="EMBL" id="ADL50245.1"/>
    </source>
</evidence>
<keyword evidence="1" id="KW-0812">Transmembrane</keyword>
<accession>D9SQH8</accession>
<reference evidence="2 3" key="1">
    <citation type="submission" date="2010-08" db="EMBL/GenBank/DDBJ databases">
        <title>Complete sequence of Clostridium cellulovorans 743B.</title>
        <authorList>
            <consortium name="US DOE Joint Genome Institute"/>
            <person name="Lucas S."/>
            <person name="Copeland A."/>
            <person name="Lapidus A."/>
            <person name="Cheng J.-F."/>
            <person name="Bruce D."/>
            <person name="Goodwin L."/>
            <person name="Pitluck S."/>
            <person name="Chertkov O."/>
            <person name="Detter J.C."/>
            <person name="Han C."/>
            <person name="Tapia R."/>
            <person name="Land M."/>
            <person name="Hauser L."/>
            <person name="Chang Y.-J."/>
            <person name="Jeffries C."/>
            <person name="Kyrpides N."/>
            <person name="Ivanova N."/>
            <person name="Mikhailova N."/>
            <person name="Hemme C.L."/>
            <person name="Woyke T."/>
        </authorList>
    </citation>
    <scope>NUCLEOTIDE SEQUENCE [LARGE SCALE GENOMIC DNA]</scope>
    <source>
        <strain evidence="3">ATCC 35296 / DSM 3052 / OCM 3 / 743B</strain>
    </source>
</reference>
<dbReference type="AlphaFoldDB" id="D9SQH8"/>
<sequence>MKKRKLVKGNIILSMGLLTLSATLILEQTLNLPHFVSGVGLGIAIGLEIFGLYLMGKNKKQATGEK</sequence>
<evidence type="ECO:0000256" key="1">
    <source>
        <dbReference type="SAM" id="Phobius"/>
    </source>
</evidence>
<dbReference type="HOGENOM" id="CLU_2823446_0_0_9"/>
<keyword evidence="1" id="KW-1133">Transmembrane helix</keyword>
<dbReference type="EMBL" id="CP002160">
    <property type="protein sequence ID" value="ADL50245.1"/>
    <property type="molecule type" value="Genomic_DNA"/>
</dbReference>
<dbReference type="KEGG" id="ccb:Clocel_0469"/>
<organism evidence="2 3">
    <name type="scientific">Clostridium cellulovorans (strain ATCC 35296 / DSM 3052 / OCM 3 / 743B)</name>
    <dbReference type="NCBI Taxonomy" id="573061"/>
    <lineage>
        <taxon>Bacteria</taxon>
        <taxon>Bacillati</taxon>
        <taxon>Bacillota</taxon>
        <taxon>Clostridia</taxon>
        <taxon>Eubacteriales</taxon>
        <taxon>Clostridiaceae</taxon>
        <taxon>Clostridium</taxon>
    </lineage>
</organism>